<dbReference type="PANTHER" id="PTHR13707">
    <property type="entry name" value="KETOACID-COENZYME A TRANSFERASE"/>
    <property type="match status" value="1"/>
</dbReference>
<dbReference type="EMBL" id="AYSV01000004">
    <property type="protein sequence ID" value="ETD73033.1"/>
    <property type="molecule type" value="Genomic_DNA"/>
</dbReference>
<dbReference type="Gene3D" id="3.40.1080.10">
    <property type="entry name" value="Glutaconate Coenzyme A-transferase"/>
    <property type="match status" value="1"/>
</dbReference>
<dbReference type="GO" id="GO:0008410">
    <property type="term" value="F:CoA-transferase activity"/>
    <property type="evidence" value="ECO:0007669"/>
    <property type="project" value="InterPro"/>
</dbReference>
<evidence type="ECO:0000256" key="2">
    <source>
        <dbReference type="ARBA" id="ARBA00022679"/>
    </source>
</evidence>
<sequence length="217" mass="23087">MAWNRDEMAARAAKELQDGFYVNLGIGLPTLVANHVPEGVEVWLQSENGLLGIGPFPTEEEIDADMINAGKQTVTTLPGSSIFSSADSFGMIRGGKINLAILGAMQVSEKGDLANWMIPGKMVKGMGGAMDLVAGVGRVIVLMEHVARKKDGTEDLKILPECTLPLTGLKVVDMIITDLGVMEVTSSGLKVVELAPDVTKEEIQAKTGVKLDFSCCK</sequence>
<dbReference type="Proteomes" id="UP000018766">
    <property type="component" value="Unassembled WGS sequence"/>
</dbReference>
<evidence type="ECO:0000313" key="3">
    <source>
        <dbReference type="EMBL" id="ETD73033.1"/>
    </source>
</evidence>
<dbReference type="InterPro" id="IPR012791">
    <property type="entry name" value="3-oxoacid_CoA-transf_B"/>
</dbReference>
<evidence type="ECO:0000256" key="1">
    <source>
        <dbReference type="ARBA" id="ARBA00007047"/>
    </source>
</evidence>
<keyword evidence="2 3" id="KW-0808">Transferase</keyword>
<keyword evidence="4" id="KW-1185">Reference proteome</keyword>
<protein>
    <submittedName>
        <fullName evidence="3">Succinyl-CoA:3-ketoacid-CoA transferase</fullName>
    </submittedName>
</protein>
<dbReference type="PROSITE" id="PS01274">
    <property type="entry name" value="COA_TRANSF_2"/>
    <property type="match status" value="1"/>
</dbReference>
<dbReference type="OrthoDB" id="3369756at2"/>
<dbReference type="InterPro" id="IPR037171">
    <property type="entry name" value="NagB/RpiA_transferase-like"/>
</dbReference>
<gene>
    <name evidence="3" type="ORF">V757_00530</name>
</gene>
<name>V8GBC8_9BURK</name>
<organism evidence="3 4">
    <name type="scientific">Pelistega indica</name>
    <dbReference type="NCBI Taxonomy" id="1414851"/>
    <lineage>
        <taxon>Bacteria</taxon>
        <taxon>Pseudomonadati</taxon>
        <taxon>Pseudomonadota</taxon>
        <taxon>Betaproteobacteria</taxon>
        <taxon>Burkholderiales</taxon>
        <taxon>Alcaligenaceae</taxon>
        <taxon>Pelistega</taxon>
    </lineage>
</organism>
<dbReference type="PATRIC" id="fig|1414851.3.peg.119"/>
<dbReference type="FunFam" id="3.40.1080.10:FF:000001">
    <property type="entry name" value="Succinyl-coa:3-ketoacid-coenzyme a transferase subunit b"/>
    <property type="match status" value="1"/>
</dbReference>
<dbReference type="InterPro" id="IPR004165">
    <property type="entry name" value="CoA_trans_fam_I"/>
</dbReference>
<evidence type="ECO:0000313" key="4">
    <source>
        <dbReference type="Proteomes" id="UP000018766"/>
    </source>
</evidence>
<proteinExistence type="inferred from homology"/>
<dbReference type="NCBIfam" id="TIGR02428">
    <property type="entry name" value="pcaJ_scoB_fam"/>
    <property type="match status" value="1"/>
</dbReference>
<dbReference type="PANTHER" id="PTHR13707:SF57">
    <property type="entry name" value="SUCCINYL-COA:3-KETOACID COENZYME A TRANSFERASE SUBUNIT B-RELATED"/>
    <property type="match status" value="1"/>
</dbReference>
<comment type="similarity">
    <text evidence="1">Belongs to the 3-oxoacid CoA-transferase subunit B family.</text>
</comment>
<dbReference type="AlphaFoldDB" id="V8GBC8"/>
<comment type="caution">
    <text evidence="3">The sequence shown here is derived from an EMBL/GenBank/DDBJ whole genome shotgun (WGS) entry which is preliminary data.</text>
</comment>
<accession>V8GBC8</accession>
<dbReference type="Pfam" id="PF01144">
    <property type="entry name" value="CoA_trans"/>
    <property type="match status" value="1"/>
</dbReference>
<dbReference type="RefSeq" id="WP_023948809.1">
    <property type="nucleotide sequence ID" value="NZ_AYSV01000004.1"/>
</dbReference>
<reference evidence="3 4" key="1">
    <citation type="submission" date="2013-11" db="EMBL/GenBank/DDBJ databases">
        <title>Genomic analysis of Pelistega sp. HM-7.</title>
        <authorList>
            <person name="Kumbhare S.V."/>
            <person name="Shetty S.A."/>
            <person name="Sharma O."/>
            <person name="Dhotre D.P."/>
        </authorList>
    </citation>
    <scope>NUCLEOTIDE SEQUENCE [LARGE SCALE GENOMIC DNA]</scope>
    <source>
        <strain evidence="3 4">HM-7</strain>
    </source>
</reference>
<dbReference type="SMART" id="SM00882">
    <property type="entry name" value="CoA_trans"/>
    <property type="match status" value="1"/>
</dbReference>
<dbReference type="InterPro" id="IPR004164">
    <property type="entry name" value="CoA_transf_AS"/>
</dbReference>
<dbReference type="SUPFAM" id="SSF100950">
    <property type="entry name" value="NagB/RpiA/CoA transferase-like"/>
    <property type="match status" value="1"/>
</dbReference>